<dbReference type="GO" id="GO:0005975">
    <property type="term" value="P:carbohydrate metabolic process"/>
    <property type="evidence" value="ECO:0007669"/>
    <property type="project" value="InterPro"/>
</dbReference>
<evidence type="ECO:0000256" key="2">
    <source>
        <dbReference type="ARBA" id="ARBA00022679"/>
    </source>
</evidence>
<evidence type="ECO:0000313" key="5">
    <source>
        <dbReference type="EMBL" id="PWJ95316.1"/>
    </source>
</evidence>
<name>A0AA45HJ32_9BACT</name>
<comment type="caution">
    <text evidence="5">The sequence shown here is derived from an EMBL/GenBank/DDBJ whole genome shotgun (WGS) entry which is preliminary data.</text>
</comment>
<feature type="binding site" evidence="3">
    <location>
        <begin position="227"/>
        <end position="229"/>
    </location>
    <ligand>
        <name>substrate</name>
    </ligand>
</feature>
<dbReference type="PIRSF" id="PIRSF003059">
    <property type="entry name" value="Sucrose_phosphorylase"/>
    <property type="match status" value="1"/>
</dbReference>
<reference evidence="5 6" key="1">
    <citation type="submission" date="2018-05" db="EMBL/GenBank/DDBJ databases">
        <title>Genomic Encyclopedia of Type Strains, Phase IV (KMG-IV): sequencing the most valuable type-strain genomes for metagenomic binning, comparative biology and taxonomic classification.</title>
        <authorList>
            <person name="Goeker M."/>
        </authorList>
    </citation>
    <scope>NUCLEOTIDE SEQUENCE [LARGE SCALE GENOMIC DNA]</scope>
    <source>
        <strain evidence="5 6">DSM 24906</strain>
    </source>
</reference>
<keyword evidence="6" id="KW-1185">Reference proteome</keyword>
<feature type="domain" description="Glycosyl hydrolase family 13 catalytic" evidence="4">
    <location>
        <begin position="15"/>
        <end position="449"/>
    </location>
</feature>
<gene>
    <name evidence="5" type="ORF">C7380_106124</name>
</gene>
<dbReference type="InterPro" id="IPR017853">
    <property type="entry name" value="GH"/>
</dbReference>
<dbReference type="InterPro" id="IPR033746">
    <property type="entry name" value="GGa_phosphorylase"/>
</dbReference>
<dbReference type="Gene3D" id="3.20.20.80">
    <property type="entry name" value="Glycosidases"/>
    <property type="match status" value="1"/>
</dbReference>
<feature type="binding site" evidence="3">
    <location>
        <position position="441"/>
    </location>
    <ligand>
        <name>substrate</name>
    </ligand>
</feature>
<dbReference type="PANTHER" id="PTHR38784:SF1">
    <property type="entry name" value="SUCROSE PHOSPHORYLASE"/>
    <property type="match status" value="1"/>
</dbReference>
<dbReference type="RefSeq" id="WP_240597529.1">
    <property type="nucleotide sequence ID" value="NZ_QGGI01000006.1"/>
</dbReference>
<evidence type="ECO:0000259" key="4">
    <source>
        <dbReference type="SMART" id="SM00642"/>
    </source>
</evidence>
<dbReference type="SUPFAM" id="SSF51445">
    <property type="entry name" value="(Trans)glycosidases"/>
    <property type="match status" value="1"/>
</dbReference>
<accession>A0AA45HJ32</accession>
<sequence>MQSNTLKEIKDIILSIYGDNSDYVYNSIKNKINSIKTKRNNFYKISNKDSVLITYADNIYTKNESCLKTLNKFSKEFIGNSINTIHILPFFPYSSDDGFSVIDYKKIDEKNGSWEDIKYLSENYRLMFDAVINHISKENYWFQEFLNENKIYSKYFIECENDEGLSKVVRPRTHSLLTEFKTSEGIKKIWTTFSEDQVDLNYKNPEVLLEIIDILIFYAKKGAKLLRLDAIGFLWKEKYTTCIHLNQTHLIIKLIRKIFEMTYKDVLIITETNVPHEDNIKYFGNGNNEAHMIYNFTLPPLILYTFFKQDSRVFLKWLKSIKSPSKYATYFNFLASHDGIGLRPLEGIIDDNDKKNLIEDIIRHNGFVSYKKNSDGSKSPYELNINLFSAFKDDDLDLSIRKFISAYAIACFMPGVPGIYIHSLLGSENFFDGVKKTGQYRSINREKLHYENLIIDLKNPKTLRYKIFHKMKKILSIRSNNIDFDPFVSMKVLDIDNETISFERNNSIKFILNISNKVKKYDTDKHFVNLIDEKNIENFVDLKPFEFVVLKK</sequence>
<organism evidence="5 6">
    <name type="scientific">Oceanotoga teriensis</name>
    <dbReference type="NCBI Taxonomy" id="515440"/>
    <lineage>
        <taxon>Bacteria</taxon>
        <taxon>Thermotogati</taxon>
        <taxon>Thermotogota</taxon>
        <taxon>Thermotogae</taxon>
        <taxon>Petrotogales</taxon>
        <taxon>Petrotogaceae</taxon>
        <taxon>Oceanotoga</taxon>
    </lineage>
</organism>
<feature type="binding site" evidence="3">
    <location>
        <position position="134"/>
    </location>
    <ligand>
        <name>substrate</name>
    </ligand>
</feature>
<dbReference type="PANTHER" id="PTHR38784">
    <property type="entry name" value="SUCROSE PHOSPHORYLASE"/>
    <property type="match status" value="1"/>
</dbReference>
<dbReference type="InterPro" id="IPR016377">
    <property type="entry name" value="Sucrose_GGa_phosphorylase-rel"/>
</dbReference>
<dbReference type="GO" id="GO:0016757">
    <property type="term" value="F:glycosyltransferase activity"/>
    <property type="evidence" value="ECO:0007669"/>
    <property type="project" value="UniProtKB-KW"/>
</dbReference>
<dbReference type="Proteomes" id="UP000245921">
    <property type="component" value="Unassembled WGS sequence"/>
</dbReference>
<evidence type="ECO:0000313" key="6">
    <source>
        <dbReference type="Proteomes" id="UP000245921"/>
    </source>
</evidence>
<dbReference type="InterPro" id="IPR045857">
    <property type="entry name" value="O16G_dom_2"/>
</dbReference>
<proteinExistence type="predicted"/>
<dbReference type="CDD" id="cd11356">
    <property type="entry name" value="AmyAc_Sucrose_phosphorylase-like_1"/>
    <property type="match status" value="1"/>
</dbReference>
<feature type="binding site" evidence="3">
    <location>
        <position position="96"/>
    </location>
    <ligand>
        <name>substrate</name>
    </ligand>
</feature>
<evidence type="ECO:0000256" key="3">
    <source>
        <dbReference type="PIRSR" id="PIRSR003059-2"/>
    </source>
</evidence>
<dbReference type="SMART" id="SM00642">
    <property type="entry name" value="Aamy"/>
    <property type="match status" value="1"/>
</dbReference>
<dbReference type="InterPro" id="IPR006047">
    <property type="entry name" value="GH13_cat_dom"/>
</dbReference>
<dbReference type="EMBL" id="QGGI01000006">
    <property type="protein sequence ID" value="PWJ95316.1"/>
    <property type="molecule type" value="Genomic_DNA"/>
</dbReference>
<dbReference type="Pfam" id="PF00128">
    <property type="entry name" value="Alpha-amylase"/>
    <property type="match status" value="1"/>
</dbReference>
<keyword evidence="1" id="KW-0328">Glycosyltransferase</keyword>
<dbReference type="Gene3D" id="3.90.400.10">
    <property type="entry name" value="Oligo-1,6-glucosidase, Domain 2"/>
    <property type="match status" value="1"/>
</dbReference>
<keyword evidence="2" id="KW-0808">Transferase</keyword>
<dbReference type="AlphaFoldDB" id="A0AA45HJ32"/>
<protein>
    <submittedName>
        <fullName evidence="5">Sucrose phosphorylase</fullName>
    </submittedName>
</protein>
<feature type="binding site" evidence="3">
    <location>
        <begin position="337"/>
        <end position="338"/>
    </location>
    <ligand>
        <name>substrate</name>
    </ligand>
</feature>
<evidence type="ECO:0000256" key="1">
    <source>
        <dbReference type="ARBA" id="ARBA00022676"/>
    </source>
</evidence>